<gene>
    <name evidence="6" type="primary">mngB_2</name>
    <name evidence="6" type="ORF">NCTC10815_02405</name>
</gene>
<dbReference type="PANTHER" id="PTHR46017:SF2">
    <property type="entry name" value="MANNOSYLGLYCERATE HYDROLASE"/>
    <property type="match status" value="1"/>
</dbReference>
<evidence type="ECO:0000256" key="2">
    <source>
        <dbReference type="ARBA" id="ARBA00022723"/>
    </source>
</evidence>
<dbReference type="InterPro" id="IPR015341">
    <property type="entry name" value="Glyco_hydro_38_cen"/>
</dbReference>
<dbReference type="GO" id="GO:0102546">
    <property type="term" value="F:mannosylglycerate hydrolase activity"/>
    <property type="evidence" value="ECO:0007669"/>
    <property type="project" value="UniProtKB-EC"/>
</dbReference>
<dbReference type="InterPro" id="IPR011330">
    <property type="entry name" value="Glyco_hydro/deAcase_b/a-brl"/>
</dbReference>
<evidence type="ECO:0000256" key="1">
    <source>
        <dbReference type="ARBA" id="ARBA00009792"/>
    </source>
</evidence>
<evidence type="ECO:0000256" key="3">
    <source>
        <dbReference type="ARBA" id="ARBA00022801"/>
    </source>
</evidence>
<evidence type="ECO:0000256" key="4">
    <source>
        <dbReference type="ARBA" id="ARBA00023295"/>
    </source>
</evidence>
<protein>
    <submittedName>
        <fullName evidence="6">Mannosylglycerate hydrolase</fullName>
        <ecNumber evidence="6">3.2.1.170</ecNumber>
    </submittedName>
</protein>
<dbReference type="GO" id="GO:0009313">
    <property type="term" value="P:oligosaccharide catabolic process"/>
    <property type="evidence" value="ECO:0007669"/>
    <property type="project" value="TreeGrafter"/>
</dbReference>
<keyword evidence="4 6" id="KW-0326">Glycosidase</keyword>
<dbReference type="GO" id="GO:0006013">
    <property type="term" value="P:mannose metabolic process"/>
    <property type="evidence" value="ECO:0007669"/>
    <property type="project" value="InterPro"/>
</dbReference>
<dbReference type="GO" id="GO:0004559">
    <property type="term" value="F:alpha-mannosidase activity"/>
    <property type="evidence" value="ECO:0007669"/>
    <property type="project" value="InterPro"/>
</dbReference>
<feature type="domain" description="Glycoside hydrolase family 38 central" evidence="5">
    <location>
        <begin position="278"/>
        <end position="356"/>
    </location>
</feature>
<sequence length="867" mass="98120">MTKAHIVQHTHWDREWYFTAEDAKVLSDQVFTEVLDELTNNPHANFCLDGQSSIVDEYVEINPEKLPVIQKLVAEERLFIGPWYAQTDALLVDAESILRNLIIGIHDTAAKYGKPMMVGYLPDTFGFNAQLPTLLNQVGIDNFMCWRGLNFEKLVPSPYFIWKGLGERSVYAMNFPFGYMTGLMTIEAQKNISTFVKEKLDPAIGFLQDHGDNSTILIPSGIDQKNMVRNLEKIVPQINEASKFETVISDYPAYVEQIRQKQNLPSYQGELREPVYSRVHRSIGSVRSQMKLDNFQLEQRILRRIEPLMVIAQKNDIQVSNGLLKRLWKKTMENQAHDSIGGCVSDNVAEDIIHRTKEAYEIAAGLENLIAKRLADSLELTPQQVLIFNTDPVPFSGEKIVHIVSRTKNIRFKDSEKAVLINEKYYPERHNIQRLVATGFEYISEPAYYELDIAIDVTIPGLGYTVVEFIEGDKTLETATITEETSITNDLYTLAFEAEKVTLTTKTGREIHDFIRLVDSGNNGDTYDFSPLADEVEKALQFEKAHVEKDSSKQSLIIEGSADLPYDLDDRMAENPKTKPVAFQVTLNLKADALIEGEITLDNQVLSHRVRLQLQVDDLSGTTVAQIQNGFVTNKPDPVPADWQEKYVEKPVDLHIFEKSLSVEYAGSTLTAFADGLREYERIDDKLLITLFATTGQLGKPDLAWRPGRASGDTTNEGHIMMPTPLAQEIGERKFTFAVEIVEGTLDQHAIAKTAIARLTPRISYQKQELNKFINRLDNKIWPLQYPAKPQATFSLLEITDQMLVSAIYPAYSEVGSYVVRLANPTDEPMKLPEELLQKGRVVNALEQEITMQSEIAPFDYVTLLIK</sequence>
<dbReference type="InterPro" id="IPR028995">
    <property type="entry name" value="Glyco_hydro_57/38_cen_sf"/>
</dbReference>
<reference evidence="6 7" key="1">
    <citation type="submission" date="2018-06" db="EMBL/GenBank/DDBJ databases">
        <authorList>
            <consortium name="Pathogen Informatics"/>
            <person name="Doyle S."/>
        </authorList>
    </citation>
    <scope>NUCLEOTIDE SEQUENCE [LARGE SCALE GENOMIC DNA]</scope>
    <source>
        <strain evidence="7">NCTC 10815</strain>
    </source>
</reference>
<dbReference type="CDD" id="cd10815">
    <property type="entry name" value="GH38N_AMII_EcMngB_like"/>
    <property type="match status" value="1"/>
</dbReference>
<dbReference type="SUPFAM" id="SSF88688">
    <property type="entry name" value="Families 57/38 glycoside transferase middle domain"/>
    <property type="match status" value="1"/>
</dbReference>
<organism evidence="6 7">
    <name type="scientific">Listeria grayi</name>
    <name type="common">Listeria murrayi</name>
    <dbReference type="NCBI Taxonomy" id="1641"/>
    <lineage>
        <taxon>Bacteria</taxon>
        <taxon>Bacillati</taxon>
        <taxon>Bacillota</taxon>
        <taxon>Bacilli</taxon>
        <taxon>Bacillales</taxon>
        <taxon>Listeriaceae</taxon>
        <taxon>Listeria</taxon>
    </lineage>
</organism>
<evidence type="ECO:0000313" key="7">
    <source>
        <dbReference type="Proteomes" id="UP000254879"/>
    </source>
</evidence>
<dbReference type="SMART" id="SM00872">
    <property type="entry name" value="Alpha-mann_mid"/>
    <property type="match status" value="1"/>
</dbReference>
<dbReference type="Pfam" id="PF01074">
    <property type="entry name" value="Glyco_hydro_38N"/>
    <property type="match status" value="1"/>
</dbReference>
<dbReference type="AlphaFoldDB" id="A0A378MF97"/>
<dbReference type="EC" id="3.2.1.170" evidence="6"/>
<evidence type="ECO:0000313" key="6">
    <source>
        <dbReference type="EMBL" id="STY45030.1"/>
    </source>
</evidence>
<accession>A0A378MF97</accession>
<name>A0A378MF97_LISGR</name>
<keyword evidence="2" id="KW-0479">Metal-binding</keyword>
<dbReference type="Gene3D" id="1.20.1270.50">
    <property type="entry name" value="Glycoside hydrolase family 38, central domain"/>
    <property type="match status" value="1"/>
</dbReference>
<dbReference type="Proteomes" id="UP000254879">
    <property type="component" value="Unassembled WGS sequence"/>
</dbReference>
<dbReference type="InterPro" id="IPR011013">
    <property type="entry name" value="Gal_mutarotase_sf_dom"/>
</dbReference>
<dbReference type="EMBL" id="UGPG01000001">
    <property type="protein sequence ID" value="STY45030.1"/>
    <property type="molecule type" value="Genomic_DNA"/>
</dbReference>
<dbReference type="RefSeq" id="WP_115346158.1">
    <property type="nucleotide sequence ID" value="NZ_UGPG01000001.1"/>
</dbReference>
<comment type="similarity">
    <text evidence="1">Belongs to the glycosyl hydrolase 38 family.</text>
</comment>
<dbReference type="InterPro" id="IPR037094">
    <property type="entry name" value="Glyco_hydro_38_cen_sf"/>
</dbReference>
<dbReference type="Pfam" id="PF09261">
    <property type="entry name" value="Alpha-mann_mid"/>
    <property type="match status" value="1"/>
</dbReference>
<proteinExistence type="inferred from homology"/>
<dbReference type="SUPFAM" id="SSF88713">
    <property type="entry name" value="Glycoside hydrolase/deacetylase"/>
    <property type="match status" value="1"/>
</dbReference>
<keyword evidence="3 6" id="KW-0378">Hydrolase</keyword>
<dbReference type="GO" id="GO:0046872">
    <property type="term" value="F:metal ion binding"/>
    <property type="evidence" value="ECO:0007669"/>
    <property type="project" value="UniProtKB-KW"/>
</dbReference>
<dbReference type="SUPFAM" id="SSF74650">
    <property type="entry name" value="Galactose mutarotase-like"/>
    <property type="match status" value="1"/>
</dbReference>
<evidence type="ECO:0000259" key="5">
    <source>
        <dbReference type="SMART" id="SM00872"/>
    </source>
</evidence>
<dbReference type="InterPro" id="IPR027291">
    <property type="entry name" value="Glyco_hydro_38_N_sf"/>
</dbReference>
<dbReference type="InterPro" id="IPR000602">
    <property type="entry name" value="Glyco_hydro_38_N"/>
</dbReference>
<dbReference type="Gene3D" id="2.70.98.30">
    <property type="entry name" value="Golgi alpha-mannosidase II, domain 4"/>
    <property type="match status" value="1"/>
</dbReference>
<dbReference type="PANTHER" id="PTHR46017">
    <property type="entry name" value="ALPHA-MANNOSIDASE 2C1"/>
    <property type="match status" value="1"/>
</dbReference>
<dbReference type="GO" id="GO:0030246">
    <property type="term" value="F:carbohydrate binding"/>
    <property type="evidence" value="ECO:0007669"/>
    <property type="project" value="InterPro"/>
</dbReference>
<dbReference type="Gene3D" id="3.20.110.10">
    <property type="entry name" value="Glycoside hydrolase 38, N terminal domain"/>
    <property type="match status" value="1"/>
</dbReference>